<dbReference type="PANTHER" id="PTHR30006">
    <property type="entry name" value="THIAMINE-BINDING PERIPLASMIC PROTEIN-RELATED"/>
    <property type="match status" value="1"/>
</dbReference>
<evidence type="ECO:0000313" key="3">
    <source>
        <dbReference type="EMBL" id="PRY66621.1"/>
    </source>
</evidence>
<evidence type="ECO:0000256" key="1">
    <source>
        <dbReference type="ARBA" id="ARBA00022729"/>
    </source>
</evidence>
<comment type="caution">
    <text evidence="3">The sequence shown here is derived from an EMBL/GenBank/DDBJ whole genome shotgun (WGS) entry which is preliminary data.</text>
</comment>
<evidence type="ECO:0000256" key="2">
    <source>
        <dbReference type="SAM" id="SignalP"/>
    </source>
</evidence>
<sequence>MTFNRTLSSFTAMAVCVMAPAHAQGEFDLPTLIESARQEATITVYAPTGKIVQQAEDFTEKYGVSAVGVKAKAAQTIEIVSRGARANNVQADVVLIEDAPGATELLLNSQYVSSWVPEDMTDDIISEYQNPLAVILAPNVWAYNTAEYDSCPITNIWQLTEGEWRNKITLQDPAIKPLYIDWFNQMATHHDQAMAEAFHAFSGEPLDTDEASATAEFVKRLAQNGPLMTPSDSEAADAIGTVDAGGSFVGLISTAAFRDNNNGLALGICHDMQPFIGVSYPTFGLMTTQTRSPNAAKLFLYYLMTEEGIKLQSMDGKMSTNTAFALPTEEASGIEQFRDQLMMYRTDTAGSDWENRQDWLDLWSLNYSR</sequence>
<dbReference type="AlphaFoldDB" id="A0A2T0V912"/>
<dbReference type="SUPFAM" id="SSF53850">
    <property type="entry name" value="Periplasmic binding protein-like II"/>
    <property type="match status" value="1"/>
</dbReference>
<dbReference type="Proteomes" id="UP000237647">
    <property type="component" value="Unassembled WGS sequence"/>
</dbReference>
<feature type="chain" id="PRO_5015693289" evidence="2">
    <location>
        <begin position="24"/>
        <end position="369"/>
    </location>
</feature>
<accession>A0A2T0V912</accession>
<gene>
    <name evidence="3" type="ORF">B0H98_101615</name>
</gene>
<dbReference type="Pfam" id="PF13531">
    <property type="entry name" value="SBP_bac_11"/>
    <property type="match status" value="1"/>
</dbReference>
<dbReference type="EMBL" id="PVTK01000001">
    <property type="protein sequence ID" value="PRY66621.1"/>
    <property type="molecule type" value="Genomic_DNA"/>
</dbReference>
<dbReference type="Gene3D" id="3.40.190.10">
    <property type="entry name" value="Periplasmic binding protein-like II"/>
    <property type="match status" value="2"/>
</dbReference>
<feature type="signal peptide" evidence="2">
    <location>
        <begin position="1"/>
        <end position="23"/>
    </location>
</feature>
<dbReference type="OrthoDB" id="8673316at2"/>
<keyword evidence="4" id="KW-1185">Reference proteome</keyword>
<keyword evidence="1 2" id="KW-0732">Signal</keyword>
<name>A0A2T0V912_9GAMM</name>
<organism evidence="3 4">
    <name type="scientific">Vreelandella songnenensis</name>
    <dbReference type="NCBI Taxonomy" id="1176243"/>
    <lineage>
        <taxon>Bacteria</taxon>
        <taxon>Pseudomonadati</taxon>
        <taxon>Pseudomonadota</taxon>
        <taxon>Gammaproteobacteria</taxon>
        <taxon>Oceanospirillales</taxon>
        <taxon>Halomonadaceae</taxon>
        <taxon>Vreelandella</taxon>
    </lineage>
</organism>
<proteinExistence type="predicted"/>
<evidence type="ECO:0000313" key="4">
    <source>
        <dbReference type="Proteomes" id="UP000237647"/>
    </source>
</evidence>
<dbReference type="RefSeq" id="WP_106373573.1">
    <property type="nucleotide sequence ID" value="NZ_PVTK01000001.1"/>
</dbReference>
<protein>
    <submittedName>
        <fullName evidence="3">Iron(III) transport system substrate-binding protein</fullName>
    </submittedName>
</protein>
<reference evidence="3 4" key="1">
    <citation type="submission" date="2018-03" db="EMBL/GenBank/DDBJ databases">
        <title>Genomic Encyclopedia of Type Strains, Phase III (KMG-III): the genomes of soil and plant-associated and newly described type strains.</title>
        <authorList>
            <person name="Whitman W."/>
        </authorList>
    </citation>
    <scope>NUCLEOTIDE SEQUENCE [LARGE SCALE GENOMIC DNA]</scope>
    <source>
        <strain evidence="3 4">CGMCC 1.12152</strain>
    </source>
</reference>